<evidence type="ECO:0000259" key="4">
    <source>
        <dbReference type="PROSITE" id="PS50995"/>
    </source>
</evidence>
<dbReference type="InterPro" id="IPR036390">
    <property type="entry name" value="WH_DNA-bd_sf"/>
</dbReference>
<dbReference type="PRINTS" id="PR00598">
    <property type="entry name" value="HTHMARR"/>
</dbReference>
<dbReference type="InterPro" id="IPR000835">
    <property type="entry name" value="HTH_MarR-typ"/>
</dbReference>
<dbReference type="InterPro" id="IPR036388">
    <property type="entry name" value="WH-like_DNA-bd_sf"/>
</dbReference>
<dbReference type="PROSITE" id="PS01117">
    <property type="entry name" value="HTH_MARR_1"/>
    <property type="match status" value="1"/>
</dbReference>
<keyword evidence="3" id="KW-0804">Transcription</keyword>
<dbReference type="InterPro" id="IPR039422">
    <property type="entry name" value="MarR/SlyA-like"/>
</dbReference>
<dbReference type="RefSeq" id="WP_092525309.1">
    <property type="nucleotide sequence ID" value="NZ_FNKO01000002.1"/>
</dbReference>
<protein>
    <submittedName>
        <fullName evidence="5">DNA-binding transcriptional regulator, MarR family</fullName>
    </submittedName>
</protein>
<dbReference type="PANTHER" id="PTHR33164">
    <property type="entry name" value="TRANSCRIPTIONAL REGULATOR, MARR FAMILY"/>
    <property type="match status" value="1"/>
</dbReference>
<organism evidence="5 6">
    <name type="scientific">Actinopolyspora saharensis</name>
    <dbReference type="NCBI Taxonomy" id="995062"/>
    <lineage>
        <taxon>Bacteria</taxon>
        <taxon>Bacillati</taxon>
        <taxon>Actinomycetota</taxon>
        <taxon>Actinomycetes</taxon>
        <taxon>Actinopolysporales</taxon>
        <taxon>Actinopolysporaceae</taxon>
        <taxon>Actinopolyspora</taxon>
    </lineage>
</organism>
<dbReference type="AlphaFoldDB" id="A0A1H1FXB4"/>
<dbReference type="PANTHER" id="PTHR33164:SF57">
    <property type="entry name" value="MARR-FAMILY TRANSCRIPTIONAL REGULATOR"/>
    <property type="match status" value="1"/>
</dbReference>
<feature type="domain" description="HTH marR-type" evidence="4">
    <location>
        <begin position="1"/>
        <end position="140"/>
    </location>
</feature>
<dbReference type="Pfam" id="PF01047">
    <property type="entry name" value="MarR"/>
    <property type="match status" value="1"/>
</dbReference>
<dbReference type="EMBL" id="FNKO01000002">
    <property type="protein sequence ID" value="SDR05597.1"/>
    <property type="molecule type" value="Genomic_DNA"/>
</dbReference>
<dbReference type="Proteomes" id="UP000199301">
    <property type="component" value="Unassembled WGS sequence"/>
</dbReference>
<gene>
    <name evidence="5" type="ORF">SAMN04489718_3296</name>
</gene>
<dbReference type="GO" id="GO:0006950">
    <property type="term" value="P:response to stress"/>
    <property type="evidence" value="ECO:0007669"/>
    <property type="project" value="TreeGrafter"/>
</dbReference>
<evidence type="ECO:0000256" key="2">
    <source>
        <dbReference type="ARBA" id="ARBA00023125"/>
    </source>
</evidence>
<keyword evidence="1" id="KW-0805">Transcription regulation</keyword>
<evidence type="ECO:0000256" key="1">
    <source>
        <dbReference type="ARBA" id="ARBA00023015"/>
    </source>
</evidence>
<dbReference type="GO" id="GO:0003700">
    <property type="term" value="F:DNA-binding transcription factor activity"/>
    <property type="evidence" value="ECO:0007669"/>
    <property type="project" value="InterPro"/>
</dbReference>
<proteinExistence type="predicted"/>
<keyword evidence="2 5" id="KW-0238">DNA-binding</keyword>
<name>A0A1H1FXB4_9ACTN</name>
<dbReference type="SMART" id="SM00347">
    <property type="entry name" value="HTH_MARR"/>
    <property type="match status" value="1"/>
</dbReference>
<dbReference type="Gene3D" id="1.10.10.10">
    <property type="entry name" value="Winged helix-like DNA-binding domain superfamily/Winged helix DNA-binding domain"/>
    <property type="match status" value="1"/>
</dbReference>
<dbReference type="SUPFAM" id="SSF46785">
    <property type="entry name" value="Winged helix' DNA-binding domain"/>
    <property type="match status" value="1"/>
</dbReference>
<dbReference type="STRING" id="995062.SAMN04489718_3296"/>
<dbReference type="OrthoDB" id="122135at2"/>
<sequence length="162" mass="17969">MTSHTEACGQLLGPLRNLLGFRQTALQRAQQSNDLTVSGTGLLAELVHGGESRASDLAHDRVVDASVVSRQLGHLEQEGLIERRPDPEDRRVSLLRATDRGREVLAEREEQKARWLSHALRDWDGAELAELAELLREFSCDLLEASREALAAPDEAIEEGNR</sequence>
<evidence type="ECO:0000256" key="3">
    <source>
        <dbReference type="ARBA" id="ARBA00023163"/>
    </source>
</evidence>
<evidence type="ECO:0000313" key="5">
    <source>
        <dbReference type="EMBL" id="SDR05597.1"/>
    </source>
</evidence>
<reference evidence="6" key="1">
    <citation type="submission" date="2016-10" db="EMBL/GenBank/DDBJ databases">
        <authorList>
            <person name="Varghese N."/>
            <person name="Submissions S."/>
        </authorList>
    </citation>
    <scope>NUCLEOTIDE SEQUENCE [LARGE SCALE GENOMIC DNA]</scope>
    <source>
        <strain evidence="6">DSM 45459</strain>
    </source>
</reference>
<evidence type="ECO:0000313" key="6">
    <source>
        <dbReference type="Proteomes" id="UP000199301"/>
    </source>
</evidence>
<accession>A0A1H1FXB4</accession>
<dbReference type="InterPro" id="IPR023187">
    <property type="entry name" value="Tscrpt_reg_MarR-type_CS"/>
</dbReference>
<dbReference type="GO" id="GO:0003677">
    <property type="term" value="F:DNA binding"/>
    <property type="evidence" value="ECO:0007669"/>
    <property type="project" value="UniProtKB-KW"/>
</dbReference>
<keyword evidence="6" id="KW-1185">Reference proteome</keyword>
<dbReference type="PROSITE" id="PS50995">
    <property type="entry name" value="HTH_MARR_2"/>
    <property type="match status" value="1"/>
</dbReference>